<dbReference type="EMBL" id="CDSF01000079">
    <property type="protein sequence ID" value="CEO97608.1"/>
    <property type="molecule type" value="Genomic_DNA"/>
</dbReference>
<accession>A0A0G4IQK5</accession>
<feature type="transmembrane region" description="Helical" evidence="8">
    <location>
        <begin position="168"/>
        <end position="192"/>
    </location>
</feature>
<keyword evidence="6 8" id="KW-0472">Membrane</keyword>
<keyword evidence="13" id="KW-1185">Reference proteome</keyword>
<dbReference type="Gene3D" id="2.30.30.40">
    <property type="entry name" value="SH3 Domains"/>
    <property type="match status" value="1"/>
</dbReference>
<dbReference type="PROSITE" id="PS51384">
    <property type="entry name" value="FAD_FR"/>
    <property type="match status" value="1"/>
</dbReference>
<name>A0A0G4IQK5_PLABS</name>
<evidence type="ECO:0000259" key="10">
    <source>
        <dbReference type="PROSITE" id="PS51384"/>
    </source>
</evidence>
<dbReference type="EMBL" id="OVEO01000008">
    <property type="protein sequence ID" value="SPQ97906.1"/>
    <property type="molecule type" value="Genomic_DNA"/>
</dbReference>
<keyword evidence="4 8" id="KW-1133">Transmembrane helix</keyword>
<dbReference type="Pfam" id="PF08030">
    <property type="entry name" value="NAD_binding_6"/>
    <property type="match status" value="1"/>
</dbReference>
<dbReference type="Proteomes" id="UP000039324">
    <property type="component" value="Unassembled WGS sequence"/>
</dbReference>
<evidence type="ECO:0000313" key="12">
    <source>
        <dbReference type="EMBL" id="SPQ97906.1"/>
    </source>
</evidence>
<keyword evidence="3 8" id="KW-0812">Transmembrane</keyword>
<dbReference type="Pfam" id="PF08022">
    <property type="entry name" value="FAD_binding_8"/>
    <property type="match status" value="1"/>
</dbReference>
<feature type="transmembrane region" description="Helical" evidence="8">
    <location>
        <begin position="125"/>
        <end position="147"/>
    </location>
</feature>
<dbReference type="InterPro" id="IPR050369">
    <property type="entry name" value="RBOH/FRE"/>
</dbReference>
<dbReference type="Pfam" id="PF01794">
    <property type="entry name" value="Ferric_reduct"/>
    <property type="match status" value="1"/>
</dbReference>
<dbReference type="Gene3D" id="3.40.50.80">
    <property type="entry name" value="Nucleotide-binding domain of ferredoxin-NADP reductase (FNR) module"/>
    <property type="match status" value="1"/>
</dbReference>
<dbReference type="PANTHER" id="PTHR11972:SF153">
    <property type="entry name" value="SUPEROXIDE-GENERATING NADPH OXIDASE HEAVY CHAIN SUBUNIT A"/>
    <property type="match status" value="1"/>
</dbReference>
<feature type="transmembrane region" description="Helical" evidence="8">
    <location>
        <begin position="456"/>
        <end position="473"/>
    </location>
</feature>
<dbReference type="CDD" id="cd06186">
    <property type="entry name" value="NOX_Duox_like_FAD_NADP"/>
    <property type="match status" value="1"/>
</dbReference>
<evidence type="ECO:0000256" key="6">
    <source>
        <dbReference type="ARBA" id="ARBA00023136"/>
    </source>
</evidence>
<comment type="subcellular location">
    <subcellularLocation>
        <location evidence="1">Membrane</location>
        <topology evidence="1">Multi-pass membrane protein</topology>
    </subcellularLocation>
</comment>
<dbReference type="OMA" id="CMEVGQY"/>
<evidence type="ECO:0000313" key="14">
    <source>
        <dbReference type="Proteomes" id="UP000290189"/>
    </source>
</evidence>
<dbReference type="InterPro" id="IPR017938">
    <property type="entry name" value="Riboflavin_synthase-like_b-brl"/>
</dbReference>
<dbReference type="InterPro" id="IPR001452">
    <property type="entry name" value="SH3_domain"/>
</dbReference>
<dbReference type="InterPro" id="IPR036028">
    <property type="entry name" value="SH3-like_dom_sf"/>
</dbReference>
<feature type="transmembrane region" description="Helical" evidence="8">
    <location>
        <begin position="240"/>
        <end position="262"/>
    </location>
</feature>
<reference evidence="11 13" key="1">
    <citation type="submission" date="2015-02" db="EMBL/GenBank/DDBJ databases">
        <authorList>
            <person name="Chooi Y.-H."/>
        </authorList>
    </citation>
    <scope>NUCLEOTIDE SEQUENCE [LARGE SCALE GENOMIC DNA]</scope>
    <source>
        <strain evidence="11">E3</strain>
    </source>
</reference>
<proteinExistence type="predicted"/>
<evidence type="ECO:0000256" key="2">
    <source>
        <dbReference type="ARBA" id="ARBA00022443"/>
    </source>
</evidence>
<evidence type="ECO:0000313" key="13">
    <source>
        <dbReference type="Proteomes" id="UP000039324"/>
    </source>
</evidence>
<feature type="domain" description="SH3" evidence="9">
    <location>
        <begin position="1"/>
        <end position="62"/>
    </location>
</feature>
<feature type="transmembrane region" description="Helical" evidence="8">
    <location>
        <begin position="373"/>
        <end position="392"/>
    </location>
</feature>
<evidence type="ECO:0000256" key="8">
    <source>
        <dbReference type="SAM" id="Phobius"/>
    </source>
</evidence>
<dbReference type="PANTHER" id="PTHR11972">
    <property type="entry name" value="NADPH OXIDASE"/>
    <property type="match status" value="1"/>
</dbReference>
<dbReference type="InterPro" id="IPR013121">
    <property type="entry name" value="Fe_red_NAD-bd_6"/>
</dbReference>
<evidence type="ECO:0000256" key="7">
    <source>
        <dbReference type="PROSITE-ProRule" id="PRU00192"/>
    </source>
</evidence>
<feature type="domain" description="FAD-binding FR-type" evidence="10">
    <location>
        <begin position="449"/>
        <end position="574"/>
    </location>
</feature>
<dbReference type="Proteomes" id="UP000290189">
    <property type="component" value="Unassembled WGS sequence"/>
</dbReference>
<evidence type="ECO:0000313" key="11">
    <source>
        <dbReference type="EMBL" id="CEO97608.1"/>
    </source>
</evidence>
<dbReference type="SUPFAM" id="SSF50044">
    <property type="entry name" value="SH3-domain"/>
    <property type="match status" value="1"/>
</dbReference>
<dbReference type="Pfam" id="PF00018">
    <property type="entry name" value="SH3_1"/>
    <property type="match status" value="1"/>
</dbReference>
<dbReference type="InterPro" id="IPR017927">
    <property type="entry name" value="FAD-bd_FR_type"/>
</dbReference>
<gene>
    <name evidence="11" type="ORF">PBRA_000952</name>
    <name evidence="12" type="ORF">PLBR_LOCUS5121</name>
</gene>
<keyword evidence="2 7" id="KW-0728">SH3 domain</keyword>
<protein>
    <recommendedName>
        <fullName evidence="15">FAD-binding FR-type domain-containing protein</fullName>
    </recommendedName>
</protein>
<dbReference type="InterPro" id="IPR013112">
    <property type="entry name" value="FAD-bd_8"/>
</dbReference>
<geneLocation type="mitochondrion" evidence="12"/>
<evidence type="ECO:0000256" key="1">
    <source>
        <dbReference type="ARBA" id="ARBA00004141"/>
    </source>
</evidence>
<organism evidence="11 13">
    <name type="scientific">Plasmodiophora brassicae</name>
    <name type="common">Clubroot disease agent</name>
    <dbReference type="NCBI Taxonomy" id="37360"/>
    <lineage>
        <taxon>Eukaryota</taxon>
        <taxon>Sar</taxon>
        <taxon>Rhizaria</taxon>
        <taxon>Endomyxa</taxon>
        <taxon>Phytomyxea</taxon>
        <taxon>Plasmodiophorida</taxon>
        <taxon>Plasmodiophoridae</taxon>
        <taxon>Plasmodiophora</taxon>
    </lineage>
</organism>
<dbReference type="InterPro" id="IPR013130">
    <property type="entry name" value="Fe3_Rdtase_TM_dom"/>
</dbReference>
<feature type="transmembrane region" description="Helical" evidence="8">
    <location>
        <begin position="589"/>
        <end position="612"/>
    </location>
</feature>
<feature type="transmembrane region" description="Helical" evidence="8">
    <location>
        <begin position="95"/>
        <end position="119"/>
    </location>
</feature>
<evidence type="ECO:0000256" key="4">
    <source>
        <dbReference type="ARBA" id="ARBA00022989"/>
    </source>
</evidence>
<dbReference type="InterPro" id="IPR039261">
    <property type="entry name" value="FNR_nucleotide-bd"/>
</dbReference>
<dbReference type="PROSITE" id="PS50002">
    <property type="entry name" value="SH3"/>
    <property type="match status" value="1"/>
</dbReference>
<dbReference type="OrthoDB" id="167398at2759"/>
<dbReference type="STRING" id="37360.A0A0G4IQK5"/>
<evidence type="ECO:0008006" key="15">
    <source>
        <dbReference type="Google" id="ProtNLM"/>
    </source>
</evidence>
<feature type="transmembrane region" description="Helical" evidence="8">
    <location>
        <begin position="341"/>
        <end position="361"/>
    </location>
</feature>
<sequence>MKLLADVTQSFQAHDDHELTIKPGDVVEIERQDGRGWWEGRIQGAPYKCGFFPSDFVALRSDTQSLRIEQDAGGALEVVGPAAELRNSQTRFGMWASNMTVGCSLSLIGAGTVAFYWLAAGGAPLFKFIDLVVDIYAIVIGTGITIYEARWTRRSPTNFPWRSIIYTVLAVPTVFSITTLVPGVMLVLTAAAHMHSSLKSEVFVQESRKKPASASDGTSGKKRSRGFLTKIREDNQVGEFVWLLLWIGANAAIFFYVLFVWFQAIDAMPANFAASQFVAWAKAWGGVLDFNCALILLPVCRTFIRYLYDLSTQSQTRSQRILRRVLAFIPLDKALEFHKMVAWLVLFAGVMHTLAHLVNYGLSPDYTWQFYGIWPWTTGVGIFICMMFMYGAAPANVKNHHFEIFWYSHHFFIGFFVLLIPHGRGGFNRNVWKGLIITVPIYILERIYRASSAYRTVALTSITNMGNVIALAFDRKSAFPNGYKEGQYLFLNAPHISVGEWHPFTISSAPQEQDVTVHIRVLGQEDGSSWTARLADYCSMLMPARASFASFVNNNDLTRGRGKVVGPDGRKLFRVYGPHSAPTQHVSEYLIAMVIGAGIGVTPVCATVKSIVHYRWKFSIGRSYPDHAYFYFVVAYKELDSFRWFIRMLKSVDDEAHNLWAANPEIARTKTFEFHIFVTSVPANCPAPKPTAVVDDDKFWGPRNLDDNVMRVRAPWDEMQMLMLLKCPPKATTVLGNIHVHNGRPNWDEHFETVATRHAANDIGVAYCGNPFIAKDLRLQCARYSSINSKTFFRLHKENF</sequence>
<evidence type="ECO:0000256" key="5">
    <source>
        <dbReference type="ARBA" id="ARBA00023002"/>
    </source>
</evidence>
<reference evidence="12 14" key="2">
    <citation type="submission" date="2018-03" db="EMBL/GenBank/DDBJ databases">
        <authorList>
            <person name="Fogelqvist J."/>
        </authorList>
    </citation>
    <scope>NUCLEOTIDE SEQUENCE [LARGE SCALE GENOMIC DNA]</scope>
</reference>
<dbReference type="Gene3D" id="2.40.30.10">
    <property type="entry name" value="Translation factors"/>
    <property type="match status" value="1"/>
</dbReference>
<keyword evidence="12" id="KW-0496">Mitochondrion</keyword>
<feature type="transmembrane region" description="Helical" evidence="8">
    <location>
        <begin position="404"/>
        <end position="421"/>
    </location>
</feature>
<evidence type="ECO:0000259" key="9">
    <source>
        <dbReference type="PROSITE" id="PS50002"/>
    </source>
</evidence>
<dbReference type="GO" id="GO:0005886">
    <property type="term" value="C:plasma membrane"/>
    <property type="evidence" value="ECO:0007669"/>
    <property type="project" value="TreeGrafter"/>
</dbReference>
<dbReference type="SUPFAM" id="SSF63380">
    <property type="entry name" value="Riboflavin synthase domain-like"/>
    <property type="match status" value="1"/>
</dbReference>
<dbReference type="AlphaFoldDB" id="A0A0G4IQK5"/>
<dbReference type="GO" id="GO:0016491">
    <property type="term" value="F:oxidoreductase activity"/>
    <property type="evidence" value="ECO:0007669"/>
    <property type="project" value="UniProtKB-KW"/>
</dbReference>
<keyword evidence="5" id="KW-0560">Oxidoreductase</keyword>
<dbReference type="SMART" id="SM00326">
    <property type="entry name" value="SH3"/>
    <property type="match status" value="1"/>
</dbReference>
<evidence type="ECO:0000256" key="3">
    <source>
        <dbReference type="ARBA" id="ARBA00022692"/>
    </source>
</evidence>